<dbReference type="Gene3D" id="1.25.40.20">
    <property type="entry name" value="Ankyrin repeat-containing domain"/>
    <property type="match status" value="8"/>
</dbReference>
<dbReference type="InterPro" id="IPR051165">
    <property type="entry name" value="Multifunctional_ANK_Repeat"/>
</dbReference>
<evidence type="ECO:0000256" key="3">
    <source>
        <dbReference type="PROSITE-ProRule" id="PRU00023"/>
    </source>
</evidence>
<dbReference type="PANTHER" id="PTHR24123:SF33">
    <property type="entry name" value="PROTEIN HOS4"/>
    <property type="match status" value="1"/>
</dbReference>
<feature type="repeat" description="ANK" evidence="3">
    <location>
        <begin position="975"/>
        <end position="1007"/>
    </location>
</feature>
<evidence type="ECO:0000256" key="1">
    <source>
        <dbReference type="ARBA" id="ARBA00022737"/>
    </source>
</evidence>
<evidence type="ECO:0000259" key="7">
    <source>
        <dbReference type="Pfam" id="PF24883"/>
    </source>
</evidence>
<dbReference type="AlphaFoldDB" id="A0A9P8KYL3"/>
<evidence type="ECO:0000259" key="6">
    <source>
        <dbReference type="Pfam" id="PF22939"/>
    </source>
</evidence>
<dbReference type="Pfam" id="PF12796">
    <property type="entry name" value="Ank_2"/>
    <property type="match status" value="4"/>
</dbReference>
<dbReference type="SMART" id="SM00248">
    <property type="entry name" value="ANK"/>
    <property type="match status" value="13"/>
</dbReference>
<keyword evidence="1" id="KW-0677">Repeat</keyword>
<dbReference type="Proteomes" id="UP000698800">
    <property type="component" value="Unassembled WGS sequence"/>
</dbReference>
<organism evidence="8 9">
    <name type="scientific">Glutinoglossum americanum</name>
    <dbReference type="NCBI Taxonomy" id="1670608"/>
    <lineage>
        <taxon>Eukaryota</taxon>
        <taxon>Fungi</taxon>
        <taxon>Dikarya</taxon>
        <taxon>Ascomycota</taxon>
        <taxon>Pezizomycotina</taxon>
        <taxon>Geoglossomycetes</taxon>
        <taxon>Geoglossales</taxon>
        <taxon>Geoglossaceae</taxon>
        <taxon>Glutinoglossum</taxon>
    </lineage>
</organism>
<dbReference type="Pfam" id="PF13637">
    <property type="entry name" value="Ank_4"/>
    <property type="match status" value="1"/>
</dbReference>
<dbReference type="PROSITE" id="PS50297">
    <property type="entry name" value="ANK_REP_REGION"/>
    <property type="match status" value="13"/>
</dbReference>
<feature type="repeat" description="ANK" evidence="3">
    <location>
        <begin position="782"/>
        <end position="814"/>
    </location>
</feature>
<dbReference type="EMBL" id="JAGHQL010000125">
    <property type="protein sequence ID" value="KAH0538033.1"/>
    <property type="molecule type" value="Genomic_DNA"/>
</dbReference>
<dbReference type="InterPro" id="IPR031348">
    <property type="entry name" value="PigL_N"/>
</dbReference>
<dbReference type="InterPro" id="IPR027417">
    <property type="entry name" value="P-loop_NTPase"/>
</dbReference>
<feature type="repeat" description="ANK" evidence="3">
    <location>
        <begin position="1043"/>
        <end position="1075"/>
    </location>
</feature>
<dbReference type="Pfam" id="PF22939">
    <property type="entry name" value="WHD_GPIID"/>
    <property type="match status" value="1"/>
</dbReference>
<dbReference type="Pfam" id="PF13857">
    <property type="entry name" value="Ank_5"/>
    <property type="match status" value="1"/>
</dbReference>
<dbReference type="Pfam" id="PF24883">
    <property type="entry name" value="NPHP3_N"/>
    <property type="match status" value="1"/>
</dbReference>
<evidence type="ECO:0000256" key="2">
    <source>
        <dbReference type="ARBA" id="ARBA00023043"/>
    </source>
</evidence>
<dbReference type="PROSITE" id="PS50088">
    <property type="entry name" value="ANK_REPEAT"/>
    <property type="match status" value="13"/>
</dbReference>
<evidence type="ECO:0000259" key="5">
    <source>
        <dbReference type="Pfam" id="PF17111"/>
    </source>
</evidence>
<feature type="repeat" description="ANK" evidence="3">
    <location>
        <begin position="617"/>
        <end position="649"/>
    </location>
</feature>
<feature type="repeat" description="ANK" evidence="3">
    <location>
        <begin position="716"/>
        <end position="748"/>
    </location>
</feature>
<sequence length="1119" mass="122959">MDPLSVASGVAGLLCLAIQVGVTIAEFTSSVKGASQEAYKLEREIQAFSAVLKQLSEFLQSEDADPIVFEPTSVLLVATNACDKELNALQKKLEKYGKGDRVSRAIQRLSWPFTEKENRETIDAIHRWTQLYNEERMEVLGWLSSVAHNEKQNDTLRRRHGNTGMWFLELAEFQLWLKGDAGNILWCKGDPGVGKTVLAYVSSLAIDHITKTRKDAGVVFFYFDFSAEDEQTLEQVISSLLKQLLLQLEELPAPVKQLFDRSVMKGQIPQVSELQELLLSTAKRFDAVYLVIDALDECKAGDCRSELLSALQQFEISMKLLVTSRPHPEDLNESLGHALQVKLEAVESDISDFVYKKLENRKTKKILGKDEKLKEDIVTSIVDGAHGMFLLPTLQIQAILDQTTKGEIRRCLKTLPKKLDDNFSDILKRIGVQPPSERDMAHRVLMWIAHAKRPLKIAELLHGLAVRSGEHDFDEDDLPCEDLLVEYCLGLVRIDPASLVVRLVHFTLQEYFDKNSQSLFPKRNSEITQACLTYLCFDAFGDGPCLSDEEYESRLDTSPFLQYAAQHWGDHARETLEDDYQGLAIEFCGKGPNLESAVQAMGAGNHLYQGYSQRFPKSYTCLHVATSFGIKGVVEALLDQGVDIEAKYEDGETALCIAAERGDVEVVRLLLDRGAQVEAEGNVGKRALHQSAWHGHEQVSKLLLDKGADIEATDPQKFTALHMAASYGQLGVIKQLLDKGANMEVKNLWTQTALHRAAVCNHPEAVKILLDNGADAEAKDYDGSTTLLMTASLGLLGVVKLLLDKGVSVEATDKWAQTALHKAALGGHLETVKALLDKGANIKANNIYGETALHRVALGGRLEVVKLLLERGADIDAADNNGRTALLMAASNGHLEVVKLLLSKGAKGNPEGIALLMAAPGDRLDLATRLLDTEAIKTTDECGQMALLMAASSDNLDVIKLLLSKGADIEAKDADGKTALYRSASFGHFDATKLLLDKGADIEVRERSYAHTALYDAAVGGHFDVVRLLLNRGADTEAKETVAGWTVLHWATAKGDLDLVELLLDNGANIEARNGNGGTALEMAEWVSHSKIAELIKLKMENAVYIGEDPKGENELSNG</sequence>
<dbReference type="InterPro" id="IPR036770">
    <property type="entry name" value="Ankyrin_rpt-contain_sf"/>
</dbReference>
<keyword evidence="2 3" id="KW-0040">ANK repeat</keyword>
<keyword evidence="9" id="KW-1185">Reference proteome</keyword>
<evidence type="ECO:0000256" key="4">
    <source>
        <dbReference type="SAM" id="SignalP"/>
    </source>
</evidence>
<feature type="repeat" description="ANK" evidence="3">
    <location>
        <begin position="815"/>
        <end position="847"/>
    </location>
</feature>
<feature type="domain" description="GPI inositol-deacylase winged helix" evidence="6">
    <location>
        <begin position="438"/>
        <end position="516"/>
    </location>
</feature>
<feature type="repeat" description="ANK" evidence="3">
    <location>
        <begin position="848"/>
        <end position="880"/>
    </location>
</feature>
<feature type="chain" id="PRO_5040203997" description="NACHT domain-containing protein" evidence="4">
    <location>
        <begin position="26"/>
        <end position="1119"/>
    </location>
</feature>
<gene>
    <name evidence="8" type="ORF">FGG08_005345</name>
</gene>
<name>A0A9P8KYL3_9PEZI</name>
<feature type="repeat" description="ANK" evidence="3">
    <location>
        <begin position="881"/>
        <end position="913"/>
    </location>
</feature>
<proteinExistence type="predicted"/>
<feature type="repeat" description="ANK" evidence="3">
    <location>
        <begin position="650"/>
        <end position="682"/>
    </location>
</feature>
<protein>
    <recommendedName>
        <fullName evidence="10">NACHT domain-containing protein</fullName>
    </recommendedName>
</protein>
<keyword evidence="4" id="KW-0732">Signal</keyword>
<feature type="signal peptide" evidence="4">
    <location>
        <begin position="1"/>
        <end position="25"/>
    </location>
</feature>
<evidence type="ECO:0000313" key="8">
    <source>
        <dbReference type="EMBL" id="KAH0538033.1"/>
    </source>
</evidence>
<dbReference type="SUPFAM" id="SSF48403">
    <property type="entry name" value="Ankyrin repeat"/>
    <property type="match status" value="2"/>
</dbReference>
<dbReference type="SUPFAM" id="SSF52540">
    <property type="entry name" value="P-loop containing nucleoside triphosphate hydrolases"/>
    <property type="match status" value="1"/>
</dbReference>
<dbReference type="InterPro" id="IPR054471">
    <property type="entry name" value="GPIID_WHD"/>
</dbReference>
<evidence type="ECO:0000313" key="9">
    <source>
        <dbReference type="Proteomes" id="UP000698800"/>
    </source>
</evidence>
<dbReference type="InterPro" id="IPR002110">
    <property type="entry name" value="Ankyrin_rpt"/>
</dbReference>
<feature type="domain" description="Nephrocystin 3-like N-terminal" evidence="7">
    <location>
        <begin position="162"/>
        <end position="325"/>
    </location>
</feature>
<reference evidence="8" key="1">
    <citation type="submission" date="2021-03" db="EMBL/GenBank/DDBJ databases">
        <title>Comparative genomics and phylogenomic investigation of the class Geoglossomycetes provide insights into ecological specialization and systematics.</title>
        <authorList>
            <person name="Melie T."/>
            <person name="Pirro S."/>
            <person name="Miller A.N."/>
            <person name="Quandt A."/>
        </authorList>
    </citation>
    <scope>NUCLEOTIDE SEQUENCE</scope>
    <source>
        <strain evidence="8">GBOQ0MN5Z8</strain>
    </source>
</reference>
<dbReference type="PANTHER" id="PTHR24123">
    <property type="entry name" value="ANKYRIN REPEAT-CONTAINING"/>
    <property type="match status" value="1"/>
</dbReference>
<comment type="caution">
    <text evidence="8">The sequence shown here is derived from an EMBL/GenBank/DDBJ whole genome shotgun (WGS) entry which is preliminary data.</text>
</comment>
<feature type="repeat" description="ANK" evidence="3">
    <location>
        <begin position="1009"/>
        <end position="1041"/>
    </location>
</feature>
<dbReference type="Gene3D" id="3.40.50.300">
    <property type="entry name" value="P-loop containing nucleotide triphosphate hydrolases"/>
    <property type="match status" value="1"/>
</dbReference>
<dbReference type="Pfam" id="PF17111">
    <property type="entry name" value="PigL_N"/>
    <property type="match status" value="1"/>
</dbReference>
<feature type="repeat" description="ANK" evidence="3">
    <location>
        <begin position="942"/>
        <end position="974"/>
    </location>
</feature>
<dbReference type="PRINTS" id="PR01415">
    <property type="entry name" value="ANKYRIN"/>
</dbReference>
<dbReference type="InterPro" id="IPR056884">
    <property type="entry name" value="NPHP3-like_N"/>
</dbReference>
<dbReference type="OrthoDB" id="195446at2759"/>
<evidence type="ECO:0008006" key="10">
    <source>
        <dbReference type="Google" id="ProtNLM"/>
    </source>
</evidence>
<feature type="repeat" description="ANK" evidence="3">
    <location>
        <begin position="749"/>
        <end position="781"/>
    </location>
</feature>
<accession>A0A9P8KYL3</accession>
<feature type="domain" description="Azaphilone pigments biosynthesis cluster protein L N-terminal" evidence="5">
    <location>
        <begin position="1"/>
        <end position="101"/>
    </location>
</feature>
<feature type="repeat" description="ANK" evidence="3">
    <location>
        <begin position="683"/>
        <end position="715"/>
    </location>
</feature>